<name>A0A0C3SBE8_PHLG1</name>
<reference evidence="2 3" key="1">
    <citation type="journal article" date="2014" name="PLoS Genet.">
        <title>Analysis of the Phlebiopsis gigantea genome, transcriptome and secretome provides insight into its pioneer colonization strategies of wood.</title>
        <authorList>
            <person name="Hori C."/>
            <person name="Ishida T."/>
            <person name="Igarashi K."/>
            <person name="Samejima M."/>
            <person name="Suzuki H."/>
            <person name="Master E."/>
            <person name="Ferreira P."/>
            <person name="Ruiz-Duenas F.J."/>
            <person name="Held B."/>
            <person name="Canessa P."/>
            <person name="Larrondo L.F."/>
            <person name="Schmoll M."/>
            <person name="Druzhinina I.S."/>
            <person name="Kubicek C.P."/>
            <person name="Gaskell J.A."/>
            <person name="Kersten P."/>
            <person name="St John F."/>
            <person name="Glasner J."/>
            <person name="Sabat G."/>
            <person name="Splinter BonDurant S."/>
            <person name="Syed K."/>
            <person name="Yadav J."/>
            <person name="Mgbeahuruike A.C."/>
            <person name="Kovalchuk A."/>
            <person name="Asiegbu F.O."/>
            <person name="Lackner G."/>
            <person name="Hoffmeister D."/>
            <person name="Rencoret J."/>
            <person name="Gutierrez A."/>
            <person name="Sun H."/>
            <person name="Lindquist E."/>
            <person name="Barry K."/>
            <person name="Riley R."/>
            <person name="Grigoriev I.V."/>
            <person name="Henrissat B."/>
            <person name="Kues U."/>
            <person name="Berka R.M."/>
            <person name="Martinez A.T."/>
            <person name="Covert S.F."/>
            <person name="Blanchette R.A."/>
            <person name="Cullen D."/>
        </authorList>
    </citation>
    <scope>NUCLEOTIDE SEQUENCE [LARGE SCALE GENOMIC DNA]</scope>
    <source>
        <strain evidence="2 3">11061_1 CR5-6</strain>
    </source>
</reference>
<protein>
    <recommendedName>
        <fullName evidence="1">T6SS Phospholipase effector Tle1-like catalytic domain-containing protein</fullName>
    </recommendedName>
</protein>
<gene>
    <name evidence="2" type="ORF">PHLGIDRAFT_56667</name>
</gene>
<evidence type="ECO:0000313" key="2">
    <source>
        <dbReference type="EMBL" id="KIP07890.1"/>
    </source>
</evidence>
<evidence type="ECO:0000259" key="1">
    <source>
        <dbReference type="Pfam" id="PF09994"/>
    </source>
</evidence>
<feature type="non-terminal residue" evidence="2">
    <location>
        <position position="82"/>
    </location>
</feature>
<accession>A0A0C3SBE8</accession>
<feature type="domain" description="T6SS Phospholipase effector Tle1-like catalytic" evidence="1">
    <location>
        <begin position="3"/>
        <end position="80"/>
    </location>
</feature>
<evidence type="ECO:0000313" key="3">
    <source>
        <dbReference type="Proteomes" id="UP000053257"/>
    </source>
</evidence>
<dbReference type="AlphaFoldDB" id="A0A0C3SBE8"/>
<sequence>MKDVCGVRHVLSLDEERDKFQPEYVNGGAGPERLPQSATQLERNRVKEVWFVGSHSDIGGGNSDNITLDNFGPALRWMIYEA</sequence>
<dbReference type="PANTHER" id="PTHR33840:SF1">
    <property type="entry name" value="TLE1 PHOSPHOLIPASE DOMAIN-CONTAINING PROTEIN"/>
    <property type="match status" value="1"/>
</dbReference>
<dbReference type="Pfam" id="PF09994">
    <property type="entry name" value="T6SS_Tle1-like_cat"/>
    <property type="match status" value="1"/>
</dbReference>
<dbReference type="HOGENOM" id="CLU_2564707_0_0_1"/>
<dbReference type="InterPro" id="IPR018712">
    <property type="entry name" value="Tle1-like_cat"/>
</dbReference>
<dbReference type="PANTHER" id="PTHR33840">
    <property type="match status" value="1"/>
</dbReference>
<keyword evidence="3" id="KW-1185">Reference proteome</keyword>
<dbReference type="OrthoDB" id="3264987at2759"/>
<dbReference type="Proteomes" id="UP000053257">
    <property type="component" value="Unassembled WGS sequence"/>
</dbReference>
<proteinExistence type="predicted"/>
<organism evidence="2 3">
    <name type="scientific">Phlebiopsis gigantea (strain 11061_1 CR5-6)</name>
    <name type="common">White-rot fungus</name>
    <name type="synonym">Peniophora gigantea</name>
    <dbReference type="NCBI Taxonomy" id="745531"/>
    <lineage>
        <taxon>Eukaryota</taxon>
        <taxon>Fungi</taxon>
        <taxon>Dikarya</taxon>
        <taxon>Basidiomycota</taxon>
        <taxon>Agaricomycotina</taxon>
        <taxon>Agaricomycetes</taxon>
        <taxon>Polyporales</taxon>
        <taxon>Phanerochaetaceae</taxon>
        <taxon>Phlebiopsis</taxon>
    </lineage>
</organism>
<dbReference type="STRING" id="745531.A0A0C3SBE8"/>
<dbReference type="EMBL" id="KN840489">
    <property type="protein sequence ID" value="KIP07890.1"/>
    <property type="molecule type" value="Genomic_DNA"/>
</dbReference>